<dbReference type="GO" id="GO:0055075">
    <property type="term" value="P:potassium ion homeostasis"/>
    <property type="evidence" value="ECO:0007669"/>
    <property type="project" value="TreeGrafter"/>
</dbReference>
<feature type="transmembrane region" description="Helical" evidence="5">
    <location>
        <begin position="34"/>
        <end position="51"/>
    </location>
</feature>
<gene>
    <name evidence="6" type="ORF">HOLleu_12950</name>
</gene>
<evidence type="ECO:0000313" key="7">
    <source>
        <dbReference type="Proteomes" id="UP001152320"/>
    </source>
</evidence>
<dbReference type="GO" id="GO:0015379">
    <property type="term" value="F:potassium:chloride symporter activity"/>
    <property type="evidence" value="ECO:0007669"/>
    <property type="project" value="TreeGrafter"/>
</dbReference>
<comment type="caution">
    <text evidence="6">The sequence shown here is derived from an EMBL/GenBank/DDBJ whole genome shotgun (WGS) entry which is preliminary data.</text>
</comment>
<dbReference type="InterPro" id="IPR004842">
    <property type="entry name" value="SLC12A_fam"/>
</dbReference>
<evidence type="ECO:0000256" key="3">
    <source>
        <dbReference type="ARBA" id="ARBA00022989"/>
    </source>
</evidence>
<protein>
    <submittedName>
        <fullName evidence="6">Solute carrier family 12 member 6</fullName>
    </submittedName>
</protein>
<evidence type="ECO:0000256" key="5">
    <source>
        <dbReference type="SAM" id="Phobius"/>
    </source>
</evidence>
<dbReference type="Proteomes" id="UP001152320">
    <property type="component" value="Chromosome 5"/>
</dbReference>
<comment type="subcellular location">
    <subcellularLocation>
        <location evidence="1">Membrane</location>
        <topology evidence="1">Multi-pass membrane protein</topology>
    </subcellularLocation>
</comment>
<dbReference type="PANTHER" id="PTHR11827">
    <property type="entry name" value="SOLUTE CARRIER FAMILY 12, CATION COTRANSPORTERS"/>
    <property type="match status" value="1"/>
</dbReference>
<keyword evidence="4 5" id="KW-0472">Membrane</keyword>
<reference evidence="6" key="1">
    <citation type="submission" date="2021-10" db="EMBL/GenBank/DDBJ databases">
        <title>Tropical sea cucumber genome reveals ecological adaptation and Cuvierian tubules defense mechanism.</title>
        <authorList>
            <person name="Chen T."/>
        </authorList>
    </citation>
    <scope>NUCLEOTIDE SEQUENCE</scope>
    <source>
        <strain evidence="6">Nanhai2018</strain>
        <tissue evidence="6">Muscle</tissue>
    </source>
</reference>
<name>A0A9Q1CC67_HOLLE</name>
<dbReference type="AlphaFoldDB" id="A0A9Q1CC67"/>
<dbReference type="GO" id="GO:0005886">
    <property type="term" value="C:plasma membrane"/>
    <property type="evidence" value="ECO:0007669"/>
    <property type="project" value="TreeGrafter"/>
</dbReference>
<evidence type="ECO:0000256" key="1">
    <source>
        <dbReference type="ARBA" id="ARBA00004141"/>
    </source>
</evidence>
<feature type="transmembrane region" description="Helical" evidence="5">
    <location>
        <begin position="7"/>
        <end position="28"/>
    </location>
</feature>
<dbReference type="Gene3D" id="3.40.50.620">
    <property type="entry name" value="HUPs"/>
    <property type="match status" value="1"/>
</dbReference>
<dbReference type="GO" id="GO:1990573">
    <property type="term" value="P:potassium ion import across plasma membrane"/>
    <property type="evidence" value="ECO:0007669"/>
    <property type="project" value="TreeGrafter"/>
</dbReference>
<dbReference type="GO" id="GO:0055064">
    <property type="term" value="P:chloride ion homeostasis"/>
    <property type="evidence" value="ECO:0007669"/>
    <property type="project" value="TreeGrafter"/>
</dbReference>
<keyword evidence="7" id="KW-1185">Reference proteome</keyword>
<evidence type="ECO:0000256" key="4">
    <source>
        <dbReference type="ARBA" id="ARBA00023136"/>
    </source>
</evidence>
<proteinExistence type="predicted"/>
<dbReference type="OrthoDB" id="2020542at2759"/>
<organism evidence="6 7">
    <name type="scientific">Holothuria leucospilota</name>
    <name type="common">Black long sea cucumber</name>
    <name type="synonym">Mertensiothuria leucospilota</name>
    <dbReference type="NCBI Taxonomy" id="206669"/>
    <lineage>
        <taxon>Eukaryota</taxon>
        <taxon>Metazoa</taxon>
        <taxon>Echinodermata</taxon>
        <taxon>Eleutherozoa</taxon>
        <taxon>Echinozoa</taxon>
        <taxon>Holothuroidea</taxon>
        <taxon>Aspidochirotacea</taxon>
        <taxon>Aspidochirotida</taxon>
        <taxon>Holothuriidae</taxon>
        <taxon>Holothuria</taxon>
    </lineage>
</organism>
<accession>A0A9Q1CC67</accession>
<dbReference type="GO" id="GO:0006884">
    <property type="term" value="P:cell volume homeostasis"/>
    <property type="evidence" value="ECO:0007669"/>
    <property type="project" value="TreeGrafter"/>
</dbReference>
<sequence length="89" mass="9705">MGTLMGVYLPCLQNILGVILFIRLSWIVGTAGTAQSFVIVLISCCTIYVWLDALVNYLTVCGYPDSLCGWPGINIVGEDILKYVAESLE</sequence>
<keyword evidence="3 5" id="KW-1133">Transmembrane helix</keyword>
<dbReference type="GO" id="GO:0045202">
    <property type="term" value="C:synapse"/>
    <property type="evidence" value="ECO:0007669"/>
    <property type="project" value="GOC"/>
</dbReference>
<dbReference type="PANTHER" id="PTHR11827:SF73">
    <property type="entry name" value="KAZACHOC, ISOFORM G"/>
    <property type="match status" value="1"/>
</dbReference>
<dbReference type="InterPro" id="IPR014729">
    <property type="entry name" value="Rossmann-like_a/b/a_fold"/>
</dbReference>
<keyword evidence="2 5" id="KW-0812">Transmembrane</keyword>
<dbReference type="EMBL" id="JAIZAY010000005">
    <property type="protein sequence ID" value="KAJ8041994.1"/>
    <property type="molecule type" value="Genomic_DNA"/>
</dbReference>
<evidence type="ECO:0000313" key="6">
    <source>
        <dbReference type="EMBL" id="KAJ8041994.1"/>
    </source>
</evidence>
<dbReference type="GO" id="GO:0007268">
    <property type="term" value="P:chemical synaptic transmission"/>
    <property type="evidence" value="ECO:0007669"/>
    <property type="project" value="TreeGrafter"/>
</dbReference>
<evidence type="ECO:0000256" key="2">
    <source>
        <dbReference type="ARBA" id="ARBA00022692"/>
    </source>
</evidence>